<gene>
    <name evidence="1" type="ORF">FBU59_002522</name>
</gene>
<comment type="caution">
    <text evidence="1">The sequence shown here is derived from an EMBL/GenBank/DDBJ whole genome shotgun (WGS) entry which is preliminary data.</text>
</comment>
<dbReference type="Proteomes" id="UP001150603">
    <property type="component" value="Unassembled WGS sequence"/>
</dbReference>
<dbReference type="EMBL" id="JANBPW010001393">
    <property type="protein sequence ID" value="KAJ1944724.1"/>
    <property type="molecule type" value="Genomic_DNA"/>
</dbReference>
<protein>
    <submittedName>
        <fullName evidence="1">Uncharacterized protein</fullName>
    </submittedName>
</protein>
<evidence type="ECO:0000313" key="2">
    <source>
        <dbReference type="Proteomes" id="UP001150603"/>
    </source>
</evidence>
<sequence length="155" mass="17190">MSQPLQNKEQQSTSAALSAGLAPPRKPASFNFPARNSPQLAASTSIGRSRHKVALAPGHSPMDWARLKSSGEDLRGVHQLQRLTMEEVAKHNKRDDCWMVIYGKVYNVTRYMNFHPGGRGQLMRAAGKDGSKLFAETHSWVNVDMILDQCLVGFL</sequence>
<accession>A0ACC1JAT9</accession>
<reference evidence="1" key="1">
    <citation type="submission" date="2022-07" db="EMBL/GenBank/DDBJ databases">
        <title>Phylogenomic reconstructions and comparative analyses of Kickxellomycotina fungi.</title>
        <authorList>
            <person name="Reynolds N.K."/>
            <person name="Stajich J.E."/>
            <person name="Barry K."/>
            <person name="Grigoriev I.V."/>
            <person name="Crous P."/>
            <person name="Smith M.E."/>
        </authorList>
    </citation>
    <scope>NUCLEOTIDE SEQUENCE</scope>
    <source>
        <strain evidence="1">NRRL 5244</strain>
    </source>
</reference>
<proteinExistence type="predicted"/>
<evidence type="ECO:0000313" key="1">
    <source>
        <dbReference type="EMBL" id="KAJ1944724.1"/>
    </source>
</evidence>
<organism evidence="1 2">
    <name type="scientific">Linderina macrospora</name>
    <dbReference type="NCBI Taxonomy" id="4868"/>
    <lineage>
        <taxon>Eukaryota</taxon>
        <taxon>Fungi</taxon>
        <taxon>Fungi incertae sedis</taxon>
        <taxon>Zoopagomycota</taxon>
        <taxon>Kickxellomycotina</taxon>
        <taxon>Kickxellomycetes</taxon>
        <taxon>Kickxellales</taxon>
        <taxon>Kickxellaceae</taxon>
        <taxon>Linderina</taxon>
    </lineage>
</organism>
<name>A0ACC1JAT9_9FUNG</name>
<keyword evidence="2" id="KW-1185">Reference proteome</keyword>